<keyword evidence="7 8" id="KW-0472">Membrane</keyword>
<dbReference type="RefSeq" id="WP_246016009.1">
    <property type="nucleotide sequence ID" value="NZ_CP144375.1"/>
</dbReference>
<evidence type="ECO:0000256" key="6">
    <source>
        <dbReference type="ARBA" id="ARBA00022989"/>
    </source>
</evidence>
<dbReference type="Proteomes" id="UP000256269">
    <property type="component" value="Unassembled WGS sequence"/>
</dbReference>
<evidence type="ECO:0000313" key="10">
    <source>
        <dbReference type="Proteomes" id="UP000256269"/>
    </source>
</evidence>
<dbReference type="InterPro" id="IPR026392">
    <property type="entry name" value="Exo/Archaeosortase_dom"/>
</dbReference>
<keyword evidence="3" id="KW-0645">Protease</keyword>
<proteinExistence type="predicted"/>
<evidence type="ECO:0000256" key="4">
    <source>
        <dbReference type="ARBA" id="ARBA00022692"/>
    </source>
</evidence>
<keyword evidence="5" id="KW-0378">Hydrolase</keyword>
<keyword evidence="6 8" id="KW-1133">Transmembrane helix</keyword>
<comment type="caution">
    <text evidence="9">The sequence shown here is derived from an EMBL/GenBank/DDBJ whole genome shotgun (WGS) entry which is preliminary data.</text>
</comment>
<gene>
    <name evidence="9" type="ORF">BCF44_114258</name>
</gene>
<feature type="transmembrane region" description="Helical" evidence="8">
    <location>
        <begin position="144"/>
        <end position="166"/>
    </location>
</feature>
<dbReference type="GO" id="GO:0006508">
    <property type="term" value="P:proteolysis"/>
    <property type="evidence" value="ECO:0007669"/>
    <property type="project" value="UniProtKB-KW"/>
</dbReference>
<protein>
    <submittedName>
        <fullName evidence="9">Exosortase/archaeosortase family protein</fullName>
    </submittedName>
</protein>
<feature type="transmembrane region" description="Helical" evidence="8">
    <location>
        <begin position="12"/>
        <end position="32"/>
    </location>
</feature>
<feature type="transmembrane region" description="Helical" evidence="8">
    <location>
        <begin position="103"/>
        <end position="132"/>
    </location>
</feature>
<accession>A0A3E0H5R2</accession>
<feature type="transmembrane region" description="Helical" evidence="8">
    <location>
        <begin position="77"/>
        <end position="96"/>
    </location>
</feature>
<dbReference type="GO" id="GO:0005886">
    <property type="term" value="C:plasma membrane"/>
    <property type="evidence" value="ECO:0007669"/>
    <property type="project" value="UniProtKB-SubCell"/>
</dbReference>
<dbReference type="GO" id="GO:0008233">
    <property type="term" value="F:peptidase activity"/>
    <property type="evidence" value="ECO:0007669"/>
    <property type="project" value="UniProtKB-KW"/>
</dbReference>
<keyword evidence="10" id="KW-1185">Reference proteome</keyword>
<reference evidence="9 10" key="1">
    <citation type="submission" date="2018-08" db="EMBL/GenBank/DDBJ databases">
        <title>Genomic Encyclopedia of Archaeal and Bacterial Type Strains, Phase II (KMG-II): from individual species to whole genera.</title>
        <authorList>
            <person name="Goeker M."/>
        </authorList>
    </citation>
    <scope>NUCLEOTIDE SEQUENCE [LARGE SCALE GENOMIC DNA]</scope>
    <source>
        <strain evidence="9 10">DSM 45791</strain>
    </source>
</reference>
<dbReference type="NCBIfam" id="TIGR04178">
    <property type="entry name" value="exo_archaeo"/>
    <property type="match status" value="1"/>
</dbReference>
<dbReference type="EMBL" id="QUNO01000014">
    <property type="protein sequence ID" value="REH38233.1"/>
    <property type="molecule type" value="Genomic_DNA"/>
</dbReference>
<keyword evidence="2" id="KW-1003">Cell membrane</keyword>
<sequence>MTAVTAPRVRAPAVVVLLVAAAAVLALVHRLYQRAEISLAALVFQPSGVRLDGAAHAVYFGLDTDHPLGMRMTPEGTSAFLLVPLLLLASVLVALVPRITGKVVVALGFAALALVAVNQLRILSLVGLVSWLGADTGYLVGHTLLGSLINVVGSLASLVLFGWLVVRRRTGKSSRVT</sequence>
<evidence type="ECO:0000256" key="5">
    <source>
        <dbReference type="ARBA" id="ARBA00022801"/>
    </source>
</evidence>
<dbReference type="AlphaFoldDB" id="A0A3E0H5R2"/>
<organism evidence="9 10">
    <name type="scientific">Kutzneria buriramensis</name>
    <dbReference type="NCBI Taxonomy" id="1045776"/>
    <lineage>
        <taxon>Bacteria</taxon>
        <taxon>Bacillati</taxon>
        <taxon>Actinomycetota</taxon>
        <taxon>Actinomycetes</taxon>
        <taxon>Pseudonocardiales</taxon>
        <taxon>Pseudonocardiaceae</taxon>
        <taxon>Kutzneria</taxon>
    </lineage>
</organism>
<evidence type="ECO:0000256" key="8">
    <source>
        <dbReference type="SAM" id="Phobius"/>
    </source>
</evidence>
<evidence type="ECO:0000256" key="3">
    <source>
        <dbReference type="ARBA" id="ARBA00022670"/>
    </source>
</evidence>
<comment type="subcellular location">
    <subcellularLocation>
        <location evidence="1">Cell membrane</location>
        <topology evidence="1">Multi-pass membrane protein</topology>
    </subcellularLocation>
</comment>
<evidence type="ECO:0000256" key="7">
    <source>
        <dbReference type="ARBA" id="ARBA00023136"/>
    </source>
</evidence>
<name>A0A3E0H5R2_9PSEU</name>
<evidence type="ECO:0000256" key="2">
    <source>
        <dbReference type="ARBA" id="ARBA00022475"/>
    </source>
</evidence>
<keyword evidence="4 8" id="KW-0812">Transmembrane</keyword>
<evidence type="ECO:0000256" key="1">
    <source>
        <dbReference type="ARBA" id="ARBA00004651"/>
    </source>
</evidence>
<evidence type="ECO:0000313" key="9">
    <source>
        <dbReference type="EMBL" id="REH38233.1"/>
    </source>
</evidence>